<dbReference type="CDD" id="cd16894">
    <property type="entry name" value="MltD-like"/>
    <property type="match status" value="1"/>
</dbReference>
<reference evidence="2" key="1">
    <citation type="submission" date="2022-03" db="EMBL/GenBank/DDBJ databases">
        <title>Genome Identification and Characterization of new species Bdellovibrio reynosense LBG001 sp. nov. from a Mexico soil sample.</title>
        <authorList>
            <person name="Camilli A."/>
            <person name="Ajao Y."/>
            <person name="Guo X."/>
        </authorList>
    </citation>
    <scope>NUCLEOTIDE SEQUENCE</scope>
    <source>
        <strain evidence="2">LBG001</strain>
    </source>
</reference>
<organism evidence="2 3">
    <name type="scientific">Bdellovibrio reynosensis</name>
    <dbReference type="NCBI Taxonomy" id="2835041"/>
    <lineage>
        <taxon>Bacteria</taxon>
        <taxon>Pseudomonadati</taxon>
        <taxon>Bdellovibrionota</taxon>
        <taxon>Bdellovibrionia</taxon>
        <taxon>Bdellovibrionales</taxon>
        <taxon>Pseudobdellovibrionaceae</taxon>
        <taxon>Bdellovibrio</taxon>
    </lineage>
</organism>
<protein>
    <submittedName>
        <fullName evidence="2">Lytic transglycosylase domain-containing protein</fullName>
    </submittedName>
</protein>
<evidence type="ECO:0000259" key="1">
    <source>
        <dbReference type="Pfam" id="PF01464"/>
    </source>
</evidence>
<dbReference type="InterPro" id="IPR023346">
    <property type="entry name" value="Lysozyme-like_dom_sf"/>
</dbReference>
<dbReference type="EMBL" id="CP093442">
    <property type="protein sequence ID" value="UOE99751.1"/>
    <property type="molecule type" value="Genomic_DNA"/>
</dbReference>
<feature type="domain" description="Transglycosylase SLT" evidence="1">
    <location>
        <begin position="255"/>
        <end position="352"/>
    </location>
</feature>
<evidence type="ECO:0000313" key="3">
    <source>
        <dbReference type="Proteomes" id="UP000830116"/>
    </source>
</evidence>
<dbReference type="RefSeq" id="WP_243534958.1">
    <property type="nucleotide sequence ID" value="NZ_CP093442.1"/>
</dbReference>
<name>A0ABY4C489_9BACT</name>
<dbReference type="Proteomes" id="UP000830116">
    <property type="component" value="Chromosome"/>
</dbReference>
<sequence length="487" mass="55273">MEWMDLEGSFSSMSLAMYAGMDNKQNTSALSRFVSKRSTRGFLGSLALLTLMVGLFNSASFPVVVAKIQKIQKIILDGVVFSKDPEIVYNRDEILSDYENRISEEFTIPAGLRDRAGFWFDIYTRYDSMKKVVHHVEYPWIVFQVVDISDIINSPTPKARWMRNLKADDFVSNEVQSIREALKEMARTGRAENELQESLATALEPLKGSLKEKAQAAAKNVRVQTGQKNFFAEGLEVSPIYLSGMEEIFREHKLPIELTRLPFVESSFNRHAVSKVGASGIWQFMDYTGKSFMIVNDHIDERNSPFKATVAAAKLLKENHMILKRSWPLAITAWNHGPGGMRKAMKGAESEDLAHIINNYNSTTFDFASSNFYCEFLGALYAQMYHEQIYKGLEYEKTLDLHKVKLARAISAKELLRRSKLAHEEFILFNPDLKKAVDRNASIPSGFTFIVDNKAMAELKSLITKDIRPLDGTKVSQVDREDNLSQN</sequence>
<gene>
    <name evidence="2" type="ORF">MNR06_08585</name>
</gene>
<dbReference type="Pfam" id="PF01464">
    <property type="entry name" value="SLT"/>
    <property type="match status" value="1"/>
</dbReference>
<accession>A0ABY4C489</accession>
<dbReference type="Gene3D" id="1.10.530.10">
    <property type="match status" value="1"/>
</dbReference>
<dbReference type="SUPFAM" id="SSF53955">
    <property type="entry name" value="Lysozyme-like"/>
    <property type="match status" value="1"/>
</dbReference>
<keyword evidence="3" id="KW-1185">Reference proteome</keyword>
<dbReference type="InterPro" id="IPR008258">
    <property type="entry name" value="Transglycosylase_SLT_dom_1"/>
</dbReference>
<proteinExistence type="predicted"/>
<evidence type="ECO:0000313" key="2">
    <source>
        <dbReference type="EMBL" id="UOE99751.1"/>
    </source>
</evidence>